<proteinExistence type="predicted"/>
<protein>
    <submittedName>
        <fullName evidence="1">Uncharacterized protein</fullName>
    </submittedName>
</protein>
<name>A0ABU6HG24_9RHOB</name>
<sequence length="293" mass="32340">MRIAIHAGAHCTDDDRLLKALLRNADGLRGRAVSIPGPGRYRGLLSDALNKLGDATPAPDSREILLERILSEDADMVDRMVLSHENLFCVPKLMLSGGVLYRKAESRLAALARLFPGDELELYLGLRNPATLLPTCFGSAPGGSFEEFLGGMDPLQFRWSHLIAGLRKTLPDMPITIWCNEDTPLIWGEVIRALAGLESGAKIVGAFDLLSEIMDSEGMRRFRAYLAEHPTINEAQKRRVMMAFLDKYALDEELEEVLDLPGWDEAYVDRLTAIYDADVDAMAAMLGVRLIGA</sequence>
<evidence type="ECO:0000313" key="1">
    <source>
        <dbReference type="EMBL" id="MEC3861403.1"/>
    </source>
</evidence>
<evidence type="ECO:0000313" key="2">
    <source>
        <dbReference type="Proteomes" id="UP001348149"/>
    </source>
</evidence>
<comment type="caution">
    <text evidence="1">The sequence shown here is derived from an EMBL/GenBank/DDBJ whole genome shotgun (WGS) entry which is preliminary data.</text>
</comment>
<gene>
    <name evidence="1" type="ORF">VK792_08920</name>
</gene>
<dbReference type="Proteomes" id="UP001348149">
    <property type="component" value="Unassembled WGS sequence"/>
</dbReference>
<dbReference type="EMBL" id="JAYLLH010000010">
    <property type="protein sequence ID" value="MEC3861403.1"/>
    <property type="molecule type" value="Genomic_DNA"/>
</dbReference>
<organism evidence="1 2">
    <name type="scientific">Mesobacterium hydrothermale</name>
    <dbReference type="NCBI Taxonomy" id="3111907"/>
    <lineage>
        <taxon>Bacteria</taxon>
        <taxon>Pseudomonadati</taxon>
        <taxon>Pseudomonadota</taxon>
        <taxon>Alphaproteobacteria</taxon>
        <taxon>Rhodobacterales</taxon>
        <taxon>Roseobacteraceae</taxon>
        <taxon>Mesobacterium</taxon>
    </lineage>
</organism>
<dbReference type="RefSeq" id="WP_326297121.1">
    <property type="nucleotide sequence ID" value="NZ_JAYLLH010000010.1"/>
</dbReference>
<keyword evidence="2" id="KW-1185">Reference proteome</keyword>
<accession>A0ABU6HG24</accession>
<reference evidence="1 2" key="1">
    <citation type="submission" date="2024-01" db="EMBL/GenBank/DDBJ databases">
        <title>Mesobacterium rodlantinim sp. nov., isolated from shallow sea hydrothermal systems off Kueishantao Island.</title>
        <authorList>
            <person name="Su Z."/>
            <person name="Tang K."/>
        </authorList>
    </citation>
    <scope>NUCLEOTIDE SEQUENCE [LARGE SCALE GENOMIC DNA]</scope>
    <source>
        <strain evidence="1 2">TK19101</strain>
    </source>
</reference>